<evidence type="ECO:0000256" key="1">
    <source>
        <dbReference type="SAM" id="MobiDB-lite"/>
    </source>
</evidence>
<dbReference type="Proteomes" id="UP000320475">
    <property type="component" value="Unassembled WGS sequence"/>
</dbReference>
<dbReference type="InterPro" id="IPR057452">
    <property type="entry name" value="BRWD/PHIP_N"/>
</dbReference>
<dbReference type="AlphaFoldDB" id="A0A507DBD4"/>
<reference evidence="3 4" key="1">
    <citation type="journal article" date="2019" name="Sci. Rep.">
        <title>Comparative genomics of chytrid fungi reveal insights into the obligate biotrophic and pathogenic lifestyle of Synchytrium endobioticum.</title>
        <authorList>
            <person name="van de Vossenberg B.T.L.H."/>
            <person name="Warris S."/>
            <person name="Nguyen H.D.T."/>
            <person name="van Gent-Pelzer M.P.E."/>
            <person name="Joly D.L."/>
            <person name="van de Geest H.C."/>
            <person name="Bonants P.J.M."/>
            <person name="Smith D.S."/>
            <person name="Levesque C.A."/>
            <person name="van der Lee T.A.J."/>
        </authorList>
    </citation>
    <scope>NUCLEOTIDE SEQUENCE [LARGE SCALE GENOMIC DNA]</scope>
    <source>
        <strain evidence="3 4">LEV6574</strain>
    </source>
</reference>
<accession>A0A507DBD4</accession>
<comment type="caution">
    <text evidence="3">The sequence shown here is derived from an EMBL/GenBank/DDBJ whole genome shotgun (WGS) entry which is preliminary data.</text>
</comment>
<feature type="domain" description="BRWD/PHIP N-terminal" evidence="2">
    <location>
        <begin position="27"/>
        <end position="93"/>
    </location>
</feature>
<proteinExistence type="predicted"/>
<organism evidence="3 4">
    <name type="scientific">Synchytrium endobioticum</name>
    <dbReference type="NCBI Taxonomy" id="286115"/>
    <lineage>
        <taxon>Eukaryota</taxon>
        <taxon>Fungi</taxon>
        <taxon>Fungi incertae sedis</taxon>
        <taxon>Chytridiomycota</taxon>
        <taxon>Chytridiomycota incertae sedis</taxon>
        <taxon>Chytridiomycetes</taxon>
        <taxon>Synchytriales</taxon>
        <taxon>Synchytriaceae</taxon>
        <taxon>Synchytrium</taxon>
    </lineage>
</organism>
<evidence type="ECO:0000259" key="2">
    <source>
        <dbReference type="Pfam" id="PF25437"/>
    </source>
</evidence>
<evidence type="ECO:0000313" key="3">
    <source>
        <dbReference type="EMBL" id="TPX48687.1"/>
    </source>
</evidence>
<dbReference type="OrthoDB" id="538223at2759"/>
<sequence length="95" mass="10574">MPPAPSSSTNGLHSAATTTALSPPTDHDSPTVREEDILYIVARYLSASPFQTTFNTLLHEIQLHQHKVLPNRIDWAGRPHALTYHELVRSFPHPA</sequence>
<protein>
    <recommendedName>
        <fullName evidence="2">BRWD/PHIP N-terminal domain-containing protein</fullName>
    </recommendedName>
</protein>
<evidence type="ECO:0000313" key="4">
    <source>
        <dbReference type="Proteomes" id="UP000320475"/>
    </source>
</evidence>
<feature type="compositionally biased region" description="Polar residues" evidence="1">
    <location>
        <begin position="1"/>
        <end position="12"/>
    </location>
</feature>
<dbReference type="VEuPathDB" id="FungiDB:SeMB42_g03341"/>
<name>A0A507DBD4_9FUNG</name>
<dbReference type="Pfam" id="PF25437">
    <property type="entry name" value="BRWD1_N"/>
    <property type="match status" value="1"/>
</dbReference>
<feature type="region of interest" description="Disordered" evidence="1">
    <location>
        <begin position="1"/>
        <end position="32"/>
    </location>
</feature>
<dbReference type="EMBL" id="QEAM01000047">
    <property type="protein sequence ID" value="TPX48687.1"/>
    <property type="molecule type" value="Genomic_DNA"/>
</dbReference>
<gene>
    <name evidence="3" type="ORF">SeLEV6574_g01905</name>
</gene>